<dbReference type="InterPro" id="IPR036874">
    <property type="entry name" value="Carbonic_anhydrase_sf"/>
</dbReference>
<evidence type="ECO:0000256" key="2">
    <source>
        <dbReference type="ARBA" id="ARBA00012925"/>
    </source>
</evidence>
<comment type="function">
    <text evidence="7">Reversible hydration of carbon dioxide.</text>
</comment>
<evidence type="ECO:0000256" key="1">
    <source>
        <dbReference type="ARBA" id="ARBA00006217"/>
    </source>
</evidence>
<protein>
    <recommendedName>
        <fullName evidence="2 7">Carbonic anhydrase</fullName>
        <ecNumber evidence="2 7">4.2.1.1</ecNumber>
    </recommendedName>
    <alternativeName>
        <fullName evidence="7">Carbonate dehydratase</fullName>
    </alternativeName>
</protein>
<dbReference type="GO" id="GO:0015976">
    <property type="term" value="P:carbon utilization"/>
    <property type="evidence" value="ECO:0007669"/>
    <property type="project" value="InterPro"/>
</dbReference>
<keyword evidence="4 7" id="KW-0456">Lyase</keyword>
<evidence type="ECO:0000256" key="4">
    <source>
        <dbReference type="ARBA" id="ARBA00023239"/>
    </source>
</evidence>
<dbReference type="Gene3D" id="3.40.1050.10">
    <property type="entry name" value="Carbonic anhydrase"/>
    <property type="match status" value="1"/>
</dbReference>
<dbReference type="GO" id="GO:0004089">
    <property type="term" value="F:carbonate dehydratase activity"/>
    <property type="evidence" value="ECO:0007669"/>
    <property type="project" value="UniProtKB-UniRule"/>
</dbReference>
<dbReference type="SMART" id="SM00947">
    <property type="entry name" value="Pro_CA"/>
    <property type="match status" value="1"/>
</dbReference>
<dbReference type="PROSITE" id="PS51318">
    <property type="entry name" value="TAT"/>
    <property type="match status" value="1"/>
</dbReference>
<feature type="binding site" evidence="6">
    <location>
        <position position="87"/>
    </location>
    <ligand>
        <name>Zn(2+)</name>
        <dbReference type="ChEBI" id="CHEBI:29105"/>
    </ligand>
</feature>
<keyword evidence="3 6" id="KW-0862">Zinc</keyword>
<accession>A0A2S8FFU2</accession>
<keyword evidence="8" id="KW-0732">Signal</keyword>
<feature type="binding site" evidence="6">
    <location>
        <position position="142"/>
    </location>
    <ligand>
        <name>Zn(2+)</name>
        <dbReference type="ChEBI" id="CHEBI:29105"/>
    </ligand>
</feature>
<dbReference type="InterPro" id="IPR015892">
    <property type="entry name" value="Carbonic_anhydrase_CS"/>
</dbReference>
<dbReference type="PANTHER" id="PTHR11002:SF79">
    <property type="entry name" value="CARBONIC ANHYDRASE 2"/>
    <property type="match status" value="1"/>
</dbReference>
<dbReference type="GO" id="GO:0008270">
    <property type="term" value="F:zinc ion binding"/>
    <property type="evidence" value="ECO:0007669"/>
    <property type="project" value="UniProtKB-UniRule"/>
</dbReference>
<proteinExistence type="inferred from homology"/>
<dbReference type="SUPFAM" id="SSF53056">
    <property type="entry name" value="beta-carbonic anhydrase, cab"/>
    <property type="match status" value="1"/>
</dbReference>
<dbReference type="Pfam" id="PF00484">
    <property type="entry name" value="Pro_CA"/>
    <property type="match status" value="1"/>
</dbReference>
<feature type="binding site" evidence="6">
    <location>
        <position position="145"/>
    </location>
    <ligand>
        <name>Zn(2+)</name>
        <dbReference type="ChEBI" id="CHEBI:29105"/>
    </ligand>
</feature>
<dbReference type="RefSeq" id="WP_105353398.1">
    <property type="nucleotide sequence ID" value="NZ_PUIA01000037.1"/>
</dbReference>
<dbReference type="PROSITE" id="PS00704">
    <property type="entry name" value="PROK_CO2_ANHYDRASE_1"/>
    <property type="match status" value="1"/>
</dbReference>
<sequence>MDRSYPTSRRTFVQNIAMAAGAVSFTPASSLWAADDEPSRNPDDILANLVAGNRRFASGKTQVTPRTPADFARDAKGQAPPAVILGCADSRVPPEMVFDQPIGGLFVVRVAGNMVGSGPMLLGSIEFAVAELGARLVVVMGHSSCGACRAAITHIDNNDALPGAIEGMVDKIRPVVRQVQGQPGDKLVNVTKANATHNAKLLSKTGSILPGFVESGKVKMVGAYYNLSTGVVDFLDS</sequence>
<name>A0A2S8FFU2_9BACT</name>
<feature type="binding site" evidence="6">
    <location>
        <position position="89"/>
    </location>
    <ligand>
        <name>Zn(2+)</name>
        <dbReference type="ChEBI" id="CHEBI:29105"/>
    </ligand>
</feature>
<comment type="similarity">
    <text evidence="1 7">Belongs to the beta-class carbonic anhydrase family.</text>
</comment>
<dbReference type="EMBL" id="PUIA01000037">
    <property type="protein sequence ID" value="PQO31031.1"/>
    <property type="molecule type" value="Genomic_DNA"/>
</dbReference>
<feature type="signal peptide" evidence="8">
    <location>
        <begin position="1"/>
        <end position="33"/>
    </location>
</feature>
<dbReference type="PANTHER" id="PTHR11002">
    <property type="entry name" value="CARBONIC ANHYDRASE"/>
    <property type="match status" value="1"/>
</dbReference>
<dbReference type="InterPro" id="IPR006311">
    <property type="entry name" value="TAT_signal"/>
</dbReference>
<dbReference type="AlphaFoldDB" id="A0A2S8FFU2"/>
<dbReference type="EC" id="4.2.1.1" evidence="2 7"/>
<evidence type="ECO:0000256" key="6">
    <source>
        <dbReference type="PIRSR" id="PIRSR601765-1"/>
    </source>
</evidence>
<evidence type="ECO:0000313" key="9">
    <source>
        <dbReference type="EMBL" id="PQO31031.1"/>
    </source>
</evidence>
<dbReference type="Proteomes" id="UP000240009">
    <property type="component" value="Unassembled WGS sequence"/>
</dbReference>
<keyword evidence="6" id="KW-0479">Metal-binding</keyword>
<evidence type="ECO:0000256" key="7">
    <source>
        <dbReference type="RuleBase" id="RU003956"/>
    </source>
</evidence>
<evidence type="ECO:0000256" key="3">
    <source>
        <dbReference type="ARBA" id="ARBA00022833"/>
    </source>
</evidence>
<reference evidence="9 10" key="1">
    <citation type="submission" date="2018-02" db="EMBL/GenBank/DDBJ databases">
        <title>Comparative genomes isolates from brazilian mangrove.</title>
        <authorList>
            <person name="Araujo J.E."/>
            <person name="Taketani R.G."/>
            <person name="Silva M.C.P."/>
            <person name="Loureco M.V."/>
            <person name="Andreote F.D."/>
        </authorList>
    </citation>
    <scope>NUCLEOTIDE SEQUENCE [LARGE SCALE GENOMIC DNA]</scope>
    <source>
        <strain evidence="9 10">HEX-2 MGV</strain>
    </source>
</reference>
<gene>
    <name evidence="9" type="ORF">C5Y96_11775</name>
</gene>
<dbReference type="InterPro" id="IPR001765">
    <property type="entry name" value="Carbonic_anhydrase"/>
</dbReference>
<comment type="catalytic activity">
    <reaction evidence="5 7">
        <text>hydrogencarbonate + H(+) = CO2 + H2O</text>
        <dbReference type="Rhea" id="RHEA:10748"/>
        <dbReference type="ChEBI" id="CHEBI:15377"/>
        <dbReference type="ChEBI" id="CHEBI:15378"/>
        <dbReference type="ChEBI" id="CHEBI:16526"/>
        <dbReference type="ChEBI" id="CHEBI:17544"/>
        <dbReference type="EC" id="4.2.1.1"/>
    </reaction>
</comment>
<feature type="chain" id="PRO_5015704905" description="Carbonic anhydrase" evidence="8">
    <location>
        <begin position="34"/>
        <end position="237"/>
    </location>
</feature>
<evidence type="ECO:0000256" key="8">
    <source>
        <dbReference type="SAM" id="SignalP"/>
    </source>
</evidence>
<evidence type="ECO:0000313" key="10">
    <source>
        <dbReference type="Proteomes" id="UP000240009"/>
    </source>
</evidence>
<comment type="cofactor">
    <cofactor evidence="6">
        <name>Zn(2+)</name>
        <dbReference type="ChEBI" id="CHEBI:29105"/>
    </cofactor>
    <text evidence="6">Binds 1 zinc ion per subunit.</text>
</comment>
<comment type="caution">
    <text evidence="9">The sequence shown here is derived from an EMBL/GenBank/DDBJ whole genome shotgun (WGS) entry which is preliminary data.</text>
</comment>
<dbReference type="PROSITE" id="PS00705">
    <property type="entry name" value="PROK_CO2_ANHYDRASE_2"/>
    <property type="match status" value="1"/>
</dbReference>
<dbReference type="OrthoDB" id="9769739at2"/>
<evidence type="ECO:0000256" key="5">
    <source>
        <dbReference type="ARBA" id="ARBA00048348"/>
    </source>
</evidence>
<organism evidence="9 10">
    <name type="scientific">Blastopirellula marina</name>
    <dbReference type="NCBI Taxonomy" id="124"/>
    <lineage>
        <taxon>Bacteria</taxon>
        <taxon>Pseudomonadati</taxon>
        <taxon>Planctomycetota</taxon>
        <taxon>Planctomycetia</taxon>
        <taxon>Pirellulales</taxon>
        <taxon>Pirellulaceae</taxon>
        <taxon>Blastopirellula</taxon>
    </lineage>
</organism>